<accession>D8Q6C4</accession>
<dbReference type="GO" id="GO:0008270">
    <property type="term" value="F:zinc ion binding"/>
    <property type="evidence" value="ECO:0007669"/>
    <property type="project" value="UniProtKB-KW"/>
</dbReference>
<dbReference type="HOGENOM" id="CLU_495361_0_0_1"/>
<evidence type="ECO:0000256" key="2">
    <source>
        <dbReference type="ARBA" id="ARBA00022771"/>
    </source>
</evidence>
<dbReference type="GeneID" id="9587012"/>
<evidence type="ECO:0000256" key="1">
    <source>
        <dbReference type="ARBA" id="ARBA00022723"/>
    </source>
</evidence>
<evidence type="ECO:0000256" key="4">
    <source>
        <dbReference type="PROSITE-ProRule" id="PRU00134"/>
    </source>
</evidence>
<dbReference type="InParanoid" id="D8Q6C4"/>
<keyword evidence="1" id="KW-0479">Metal-binding</keyword>
<dbReference type="SUPFAM" id="SSF144232">
    <property type="entry name" value="HIT/MYND zinc finger-like"/>
    <property type="match status" value="1"/>
</dbReference>
<dbReference type="AlphaFoldDB" id="D8Q6C4"/>
<name>D8Q6C4_SCHCM</name>
<dbReference type="RefSeq" id="XP_003031519.1">
    <property type="nucleotide sequence ID" value="XM_003031473.1"/>
</dbReference>
<gene>
    <name evidence="6" type="ORF">SCHCODRAFT_235658</name>
</gene>
<proteinExistence type="predicted"/>
<dbReference type="PROSITE" id="PS50865">
    <property type="entry name" value="ZF_MYND_2"/>
    <property type="match status" value="1"/>
</dbReference>
<evidence type="ECO:0000259" key="5">
    <source>
        <dbReference type="PROSITE" id="PS50865"/>
    </source>
</evidence>
<dbReference type="Gene3D" id="6.10.140.2220">
    <property type="match status" value="1"/>
</dbReference>
<keyword evidence="3" id="KW-0862">Zinc</keyword>
<reference evidence="6 7" key="1">
    <citation type="journal article" date="2010" name="Nat. Biotechnol.">
        <title>Genome sequence of the model mushroom Schizophyllum commune.</title>
        <authorList>
            <person name="Ohm R.A."/>
            <person name="de Jong J.F."/>
            <person name="Lugones L.G."/>
            <person name="Aerts A."/>
            <person name="Kothe E."/>
            <person name="Stajich J.E."/>
            <person name="de Vries R.P."/>
            <person name="Record E."/>
            <person name="Levasseur A."/>
            <person name="Baker S.E."/>
            <person name="Bartholomew K.A."/>
            <person name="Coutinho P.M."/>
            <person name="Erdmann S."/>
            <person name="Fowler T.J."/>
            <person name="Gathman A.C."/>
            <person name="Lombard V."/>
            <person name="Henrissat B."/>
            <person name="Knabe N."/>
            <person name="Kuees U."/>
            <person name="Lilly W.W."/>
            <person name="Lindquist E."/>
            <person name="Lucas S."/>
            <person name="Magnuson J.K."/>
            <person name="Piumi F."/>
            <person name="Raudaskoski M."/>
            <person name="Salamov A."/>
            <person name="Schmutz J."/>
            <person name="Schwarze F.W.M.R."/>
            <person name="vanKuyk P.A."/>
            <person name="Horton J.S."/>
            <person name="Grigoriev I.V."/>
            <person name="Woesten H.A.B."/>
        </authorList>
    </citation>
    <scope>NUCLEOTIDE SEQUENCE [LARGE SCALE GENOMIC DNA]</scope>
    <source>
        <strain evidence="7">H4-8 / FGSC 9210</strain>
    </source>
</reference>
<dbReference type="Proteomes" id="UP000007431">
    <property type="component" value="Unassembled WGS sequence"/>
</dbReference>
<dbReference type="Pfam" id="PF01753">
    <property type="entry name" value="zf-MYND"/>
    <property type="match status" value="1"/>
</dbReference>
<keyword evidence="7" id="KW-1185">Reference proteome</keyword>
<feature type="domain" description="MYND-type" evidence="5">
    <location>
        <begin position="303"/>
        <end position="344"/>
    </location>
</feature>
<dbReference type="OrthoDB" id="2785498at2759"/>
<dbReference type="VEuPathDB" id="FungiDB:SCHCODRAFT_02505212"/>
<dbReference type="EMBL" id="GL377307">
    <property type="protein sequence ID" value="EFI96616.1"/>
    <property type="molecule type" value="Genomic_DNA"/>
</dbReference>
<keyword evidence="2 4" id="KW-0863">Zinc-finger</keyword>
<dbReference type="KEGG" id="scm:SCHCO_02505212"/>
<evidence type="ECO:0000313" key="7">
    <source>
        <dbReference type="Proteomes" id="UP000007431"/>
    </source>
</evidence>
<evidence type="ECO:0000256" key="3">
    <source>
        <dbReference type="ARBA" id="ARBA00022833"/>
    </source>
</evidence>
<protein>
    <recommendedName>
        <fullName evidence="5">MYND-type domain-containing protein</fullName>
    </recommendedName>
</protein>
<sequence>MQWLDFLHPGNEYLPLTYPSDPETLDYFNETLPLYAAIFTGKIAARMKDLILQTPRIFRYVVEVWLRAPEYLAVGTWFFYHDRFFLDLDYIMDAMHGLLYMQSERSDIATIGPVLKAQVMAAVKSRVVDLYKCAINLLQVCFDLEDADDWVDRIIELHILLLTTFVDEIPLAHYPRDLMRSIVQQALRTRTEKQKCNICNFVGFIWHLDKNSRSMAWAIRDSILPLIIANGKTAAGELTYAMNKVAFRSVYLPVVRALGANGGPPAFAGPAWGNNEAYSVNLDKELQRRVKIARSLHYGVCSYPDCGSASGEKAVKTRRCVCFDAFYCSRECQRAHRKVHKKICVDRAHRQLDPGLPFKNPLEAFFVSKLTLDHIERSRDEILARIKKSMEDNPQALTCIVEVNLATLPAPTYKVRALSSYAPELVQRMMRPDEVLVKARLRAMDPVITELVVCVLRLALSDLSVRAY</sequence>
<evidence type="ECO:0000313" key="6">
    <source>
        <dbReference type="EMBL" id="EFI96616.1"/>
    </source>
</evidence>
<organism evidence="7">
    <name type="scientific">Schizophyllum commune (strain H4-8 / FGSC 9210)</name>
    <name type="common">Split gill fungus</name>
    <dbReference type="NCBI Taxonomy" id="578458"/>
    <lineage>
        <taxon>Eukaryota</taxon>
        <taxon>Fungi</taxon>
        <taxon>Dikarya</taxon>
        <taxon>Basidiomycota</taxon>
        <taxon>Agaricomycotina</taxon>
        <taxon>Agaricomycetes</taxon>
        <taxon>Agaricomycetidae</taxon>
        <taxon>Agaricales</taxon>
        <taxon>Schizophyllaceae</taxon>
        <taxon>Schizophyllum</taxon>
    </lineage>
</organism>
<dbReference type="InterPro" id="IPR002893">
    <property type="entry name" value="Znf_MYND"/>
</dbReference>